<dbReference type="EMBL" id="GBXM01059533">
    <property type="protein sequence ID" value="JAH49044.1"/>
    <property type="molecule type" value="Transcribed_RNA"/>
</dbReference>
<name>A0A0E9T5W4_ANGAN</name>
<organism evidence="1">
    <name type="scientific">Anguilla anguilla</name>
    <name type="common">European freshwater eel</name>
    <name type="synonym">Muraena anguilla</name>
    <dbReference type="NCBI Taxonomy" id="7936"/>
    <lineage>
        <taxon>Eukaryota</taxon>
        <taxon>Metazoa</taxon>
        <taxon>Chordata</taxon>
        <taxon>Craniata</taxon>
        <taxon>Vertebrata</taxon>
        <taxon>Euteleostomi</taxon>
        <taxon>Actinopterygii</taxon>
        <taxon>Neopterygii</taxon>
        <taxon>Teleostei</taxon>
        <taxon>Anguilliformes</taxon>
        <taxon>Anguillidae</taxon>
        <taxon>Anguilla</taxon>
    </lineage>
</organism>
<proteinExistence type="predicted"/>
<dbReference type="AlphaFoldDB" id="A0A0E9T5W4"/>
<reference evidence="1" key="2">
    <citation type="journal article" date="2015" name="Fish Shellfish Immunol.">
        <title>Early steps in the European eel (Anguilla anguilla)-Vibrio vulnificus interaction in the gills: Role of the RtxA13 toxin.</title>
        <authorList>
            <person name="Callol A."/>
            <person name="Pajuelo D."/>
            <person name="Ebbesson L."/>
            <person name="Teles M."/>
            <person name="MacKenzie S."/>
            <person name="Amaro C."/>
        </authorList>
    </citation>
    <scope>NUCLEOTIDE SEQUENCE</scope>
</reference>
<protein>
    <submittedName>
        <fullName evidence="1">Uncharacterized protein</fullName>
    </submittedName>
</protein>
<evidence type="ECO:0000313" key="1">
    <source>
        <dbReference type="EMBL" id="JAH49044.1"/>
    </source>
</evidence>
<sequence>MQSQDWLPPCCKGEWVYECFVGIGCLHVVGEAN</sequence>
<reference evidence="1" key="1">
    <citation type="submission" date="2014-11" db="EMBL/GenBank/DDBJ databases">
        <authorList>
            <person name="Amaro Gonzalez C."/>
        </authorList>
    </citation>
    <scope>NUCLEOTIDE SEQUENCE</scope>
</reference>
<accession>A0A0E9T5W4</accession>